<dbReference type="EMBL" id="JACHHN010000008">
    <property type="protein sequence ID" value="MBB5192787.1"/>
    <property type="molecule type" value="Genomic_DNA"/>
</dbReference>
<dbReference type="InterPro" id="IPR018062">
    <property type="entry name" value="HTH_AraC-typ_CS"/>
</dbReference>
<dbReference type="PANTHER" id="PTHR46796">
    <property type="entry name" value="HTH-TYPE TRANSCRIPTIONAL ACTIVATOR RHAS-RELATED"/>
    <property type="match status" value="1"/>
</dbReference>
<dbReference type="InterPro" id="IPR011051">
    <property type="entry name" value="RmlC_Cupin_sf"/>
</dbReference>
<dbReference type="PROSITE" id="PS01124">
    <property type="entry name" value="HTH_ARAC_FAMILY_2"/>
    <property type="match status" value="1"/>
</dbReference>
<feature type="domain" description="HTH araC/xylS-type" evidence="4">
    <location>
        <begin position="183"/>
        <end position="281"/>
    </location>
</feature>
<dbReference type="Pfam" id="PF12833">
    <property type="entry name" value="HTH_18"/>
    <property type="match status" value="1"/>
</dbReference>
<dbReference type="CDD" id="cd06976">
    <property type="entry name" value="cupin_MtlR-like_N"/>
    <property type="match status" value="1"/>
</dbReference>
<proteinExistence type="predicted"/>
<evidence type="ECO:0000256" key="2">
    <source>
        <dbReference type="ARBA" id="ARBA00023125"/>
    </source>
</evidence>
<evidence type="ECO:0000259" key="4">
    <source>
        <dbReference type="PROSITE" id="PS01124"/>
    </source>
</evidence>
<evidence type="ECO:0000313" key="5">
    <source>
        <dbReference type="EMBL" id="MBB5192787.1"/>
    </source>
</evidence>
<dbReference type="InterPro" id="IPR050204">
    <property type="entry name" value="AraC_XylS_family_regulators"/>
</dbReference>
<accession>A0A840RI54</accession>
<dbReference type="SUPFAM" id="SSF46689">
    <property type="entry name" value="Homeodomain-like"/>
    <property type="match status" value="2"/>
</dbReference>
<dbReference type="Proteomes" id="UP000543030">
    <property type="component" value="Unassembled WGS sequence"/>
</dbReference>
<sequence length="285" mass="31606">MKPQREHVTVPDGASWTLLWRELPNLPFEWHYHPEFELTLTVNAAGQRYVGDHLGDFADGDLVLVGPNLPHTWSAPHALDETRPVLAVVVWFSREWVEKLVTGLPELAPIRRLAGQAARALRFSDVVAAQVRPQLLQLEALDAARRLPVLLAVLLALAGDAAAEPLSAGAVTPDTQGGQDRLARVLDLMHQRFAESLTVDELAARAALSVGAFHRFFKRQTGKTVTAYLAQLRVGHACQWLIQSDKPVGMVAEAAGYRNLAHFNRQFLAAKGMTPRQFRQRYRAP</sequence>
<evidence type="ECO:0000256" key="1">
    <source>
        <dbReference type="ARBA" id="ARBA00023015"/>
    </source>
</evidence>
<reference evidence="5 6" key="1">
    <citation type="submission" date="2020-08" db="EMBL/GenBank/DDBJ databases">
        <title>Genomic Encyclopedia of Type Strains, Phase IV (KMG-IV): sequencing the most valuable type-strain genomes for metagenomic binning, comparative biology and taxonomic classification.</title>
        <authorList>
            <person name="Goeker M."/>
        </authorList>
    </citation>
    <scope>NUCLEOTIDE SEQUENCE [LARGE SCALE GENOMIC DNA]</scope>
    <source>
        <strain evidence="5 6">DSM 18233</strain>
    </source>
</reference>
<dbReference type="GO" id="GO:0003700">
    <property type="term" value="F:DNA-binding transcription factor activity"/>
    <property type="evidence" value="ECO:0007669"/>
    <property type="project" value="InterPro"/>
</dbReference>
<comment type="caution">
    <text evidence="5">The sequence shown here is derived from an EMBL/GenBank/DDBJ whole genome shotgun (WGS) entry which is preliminary data.</text>
</comment>
<dbReference type="Gene3D" id="1.10.10.60">
    <property type="entry name" value="Homeodomain-like"/>
    <property type="match status" value="2"/>
</dbReference>
<dbReference type="PROSITE" id="PS00041">
    <property type="entry name" value="HTH_ARAC_FAMILY_1"/>
    <property type="match status" value="1"/>
</dbReference>
<keyword evidence="3" id="KW-0804">Transcription</keyword>
<dbReference type="InterPro" id="IPR018060">
    <property type="entry name" value="HTH_AraC"/>
</dbReference>
<gene>
    <name evidence="5" type="ORF">HNQ50_003541</name>
</gene>
<dbReference type="PANTHER" id="PTHR46796:SF13">
    <property type="entry name" value="HTH-TYPE TRANSCRIPTIONAL ACTIVATOR RHAS"/>
    <property type="match status" value="1"/>
</dbReference>
<organism evidence="5 6">
    <name type="scientific">Silvimonas terrae</name>
    <dbReference type="NCBI Taxonomy" id="300266"/>
    <lineage>
        <taxon>Bacteria</taxon>
        <taxon>Pseudomonadati</taxon>
        <taxon>Pseudomonadota</taxon>
        <taxon>Betaproteobacteria</taxon>
        <taxon>Neisseriales</taxon>
        <taxon>Chitinibacteraceae</taxon>
        <taxon>Silvimonas</taxon>
    </lineage>
</organism>
<keyword evidence="2 5" id="KW-0238">DNA-binding</keyword>
<evidence type="ECO:0000313" key="6">
    <source>
        <dbReference type="Proteomes" id="UP000543030"/>
    </source>
</evidence>
<keyword evidence="6" id="KW-1185">Reference proteome</keyword>
<dbReference type="AlphaFoldDB" id="A0A840RI54"/>
<protein>
    <submittedName>
        <fullName evidence="5">AraC-like DNA-binding protein</fullName>
    </submittedName>
</protein>
<evidence type="ECO:0000256" key="3">
    <source>
        <dbReference type="ARBA" id="ARBA00023163"/>
    </source>
</evidence>
<keyword evidence="1" id="KW-0805">Transcription regulation</keyword>
<dbReference type="SMART" id="SM00342">
    <property type="entry name" value="HTH_ARAC"/>
    <property type="match status" value="1"/>
</dbReference>
<dbReference type="GO" id="GO:0043565">
    <property type="term" value="F:sequence-specific DNA binding"/>
    <property type="evidence" value="ECO:0007669"/>
    <property type="project" value="InterPro"/>
</dbReference>
<dbReference type="InterPro" id="IPR009057">
    <property type="entry name" value="Homeodomain-like_sf"/>
</dbReference>
<dbReference type="RefSeq" id="WP_184102451.1">
    <property type="nucleotide sequence ID" value="NZ_JACHHN010000008.1"/>
</dbReference>
<name>A0A840RI54_9NEIS</name>
<dbReference type="SUPFAM" id="SSF51182">
    <property type="entry name" value="RmlC-like cupins"/>
    <property type="match status" value="1"/>
</dbReference>